<protein>
    <submittedName>
        <fullName evidence="1">Uncharacterized protein</fullName>
    </submittedName>
</protein>
<dbReference type="Proteomes" id="UP000324222">
    <property type="component" value="Unassembled WGS sequence"/>
</dbReference>
<name>A0A5B7CZ80_PORTR</name>
<comment type="caution">
    <text evidence="1">The sequence shown here is derived from an EMBL/GenBank/DDBJ whole genome shotgun (WGS) entry which is preliminary data.</text>
</comment>
<reference evidence="1 2" key="1">
    <citation type="submission" date="2019-05" db="EMBL/GenBank/DDBJ databases">
        <title>Another draft genome of Portunus trituberculatus and its Hox gene families provides insights of decapod evolution.</title>
        <authorList>
            <person name="Jeong J.-H."/>
            <person name="Song I."/>
            <person name="Kim S."/>
            <person name="Choi T."/>
            <person name="Kim D."/>
            <person name="Ryu S."/>
            <person name="Kim W."/>
        </authorList>
    </citation>
    <scope>NUCLEOTIDE SEQUENCE [LARGE SCALE GENOMIC DNA]</scope>
    <source>
        <tissue evidence="1">Muscle</tissue>
    </source>
</reference>
<proteinExistence type="predicted"/>
<dbReference type="EMBL" id="VSRR010000375">
    <property type="protein sequence ID" value="MPC14740.1"/>
    <property type="molecule type" value="Genomic_DNA"/>
</dbReference>
<gene>
    <name evidence="1" type="ORF">E2C01_007511</name>
</gene>
<organism evidence="1 2">
    <name type="scientific">Portunus trituberculatus</name>
    <name type="common">Swimming crab</name>
    <name type="synonym">Neptunus trituberculatus</name>
    <dbReference type="NCBI Taxonomy" id="210409"/>
    <lineage>
        <taxon>Eukaryota</taxon>
        <taxon>Metazoa</taxon>
        <taxon>Ecdysozoa</taxon>
        <taxon>Arthropoda</taxon>
        <taxon>Crustacea</taxon>
        <taxon>Multicrustacea</taxon>
        <taxon>Malacostraca</taxon>
        <taxon>Eumalacostraca</taxon>
        <taxon>Eucarida</taxon>
        <taxon>Decapoda</taxon>
        <taxon>Pleocyemata</taxon>
        <taxon>Brachyura</taxon>
        <taxon>Eubrachyura</taxon>
        <taxon>Portunoidea</taxon>
        <taxon>Portunidae</taxon>
        <taxon>Portuninae</taxon>
        <taxon>Portunus</taxon>
    </lineage>
</organism>
<evidence type="ECO:0000313" key="1">
    <source>
        <dbReference type="EMBL" id="MPC14740.1"/>
    </source>
</evidence>
<sequence>MQFDTPSGHEGFLTSCFSIIFLTSSTDTCISRTPSVNSTGI</sequence>
<accession>A0A5B7CZ80</accession>
<evidence type="ECO:0000313" key="2">
    <source>
        <dbReference type="Proteomes" id="UP000324222"/>
    </source>
</evidence>
<dbReference type="AlphaFoldDB" id="A0A5B7CZ80"/>
<keyword evidence="2" id="KW-1185">Reference proteome</keyword>